<dbReference type="PANTHER" id="PTHR47990">
    <property type="entry name" value="2-OXOGLUTARATE (2OG) AND FE(II)-DEPENDENT OXYGENASE SUPERFAMILY PROTEIN-RELATED"/>
    <property type="match status" value="1"/>
</dbReference>
<evidence type="ECO:0000256" key="2">
    <source>
        <dbReference type="ARBA" id="ARBA00023004"/>
    </source>
</evidence>
<dbReference type="Gene3D" id="2.60.120.330">
    <property type="entry name" value="B-lactam Antibiotic, Isopenicillin N Synthase, Chain"/>
    <property type="match status" value="1"/>
</dbReference>
<dbReference type="PRINTS" id="PR00682">
    <property type="entry name" value="IPNSYNTHASE"/>
</dbReference>
<dbReference type="InterPro" id="IPR044861">
    <property type="entry name" value="IPNS-like_FE2OG_OXY"/>
</dbReference>
<keyword evidence="2 3" id="KW-0408">Iron</keyword>
<comment type="similarity">
    <text evidence="3">Belongs to the iron/ascorbate-dependent oxidoreductase family.</text>
</comment>
<gene>
    <name evidence="5" type="ORF">V6N11_076153</name>
</gene>
<evidence type="ECO:0000256" key="1">
    <source>
        <dbReference type="ARBA" id="ARBA00022723"/>
    </source>
</evidence>
<dbReference type="InterPro" id="IPR027443">
    <property type="entry name" value="IPNS-like_sf"/>
</dbReference>
<comment type="caution">
    <text evidence="5">The sequence shown here is derived from an EMBL/GenBank/DDBJ whole genome shotgun (WGS) entry which is preliminary data.</text>
</comment>
<dbReference type="Proteomes" id="UP001396334">
    <property type="component" value="Unassembled WGS sequence"/>
</dbReference>
<dbReference type="EMBL" id="JBBPBN010000045">
    <property type="protein sequence ID" value="KAK8995898.1"/>
    <property type="molecule type" value="Genomic_DNA"/>
</dbReference>
<feature type="domain" description="Fe2OG dioxygenase" evidence="4">
    <location>
        <begin position="216"/>
        <end position="315"/>
    </location>
</feature>
<accession>A0ABR2Q5E8</accession>
<dbReference type="InterPro" id="IPR005123">
    <property type="entry name" value="Oxoglu/Fe-dep_dioxygenase_dom"/>
</dbReference>
<evidence type="ECO:0000313" key="6">
    <source>
        <dbReference type="Proteomes" id="UP001396334"/>
    </source>
</evidence>
<dbReference type="PROSITE" id="PS51471">
    <property type="entry name" value="FE2OG_OXY"/>
    <property type="match status" value="1"/>
</dbReference>
<dbReference type="InterPro" id="IPR026992">
    <property type="entry name" value="DIOX_N"/>
</dbReference>
<dbReference type="InterPro" id="IPR050231">
    <property type="entry name" value="Iron_ascorbate_oxido_reductase"/>
</dbReference>
<sequence length="374" mass="42197">MSSSALLLLPCMGPKVKNTVHLFDLNKLQRQANIPTQFMWPKEDMVGNDGVFDEPLIDLEGFIKGDEAATAKAVELVRTACTNHGFFQVTNHGVDADLIQAAYREIDAIFELPFDKKLSFEQKRGGQEGFSSAHADRFSTSLPWKETISFRHRGMNSDSDVLDYFTSALGHDFENAGRVYQKYCEKMTELTLIIMELLALSLGVDRSYYRKFFEDGSSTMRCNYYPMCKNPGVTFGTGPHCDPNSITIVHQDQVGGLEILASDKWLAVPPRQDVLAINIGDTFMAFSNGIYKSCIHRAMVNEERGRRSLVCFVSPKEDMVVKPPEDLALGSIRVYPDFTWSSLLDFTTNHRRTDTHNLKNFFPWLVSSQSKVPT</sequence>
<keyword evidence="6" id="KW-1185">Reference proteome</keyword>
<evidence type="ECO:0000313" key="5">
    <source>
        <dbReference type="EMBL" id="KAK8995898.1"/>
    </source>
</evidence>
<organism evidence="5 6">
    <name type="scientific">Hibiscus sabdariffa</name>
    <name type="common">roselle</name>
    <dbReference type="NCBI Taxonomy" id="183260"/>
    <lineage>
        <taxon>Eukaryota</taxon>
        <taxon>Viridiplantae</taxon>
        <taxon>Streptophyta</taxon>
        <taxon>Embryophyta</taxon>
        <taxon>Tracheophyta</taxon>
        <taxon>Spermatophyta</taxon>
        <taxon>Magnoliopsida</taxon>
        <taxon>eudicotyledons</taxon>
        <taxon>Gunneridae</taxon>
        <taxon>Pentapetalae</taxon>
        <taxon>rosids</taxon>
        <taxon>malvids</taxon>
        <taxon>Malvales</taxon>
        <taxon>Malvaceae</taxon>
        <taxon>Malvoideae</taxon>
        <taxon>Hibiscus</taxon>
    </lineage>
</organism>
<proteinExistence type="inferred from homology"/>
<keyword evidence="1 3" id="KW-0479">Metal-binding</keyword>
<dbReference type="Pfam" id="PF14226">
    <property type="entry name" value="DIOX_N"/>
    <property type="match status" value="1"/>
</dbReference>
<evidence type="ECO:0000259" key="4">
    <source>
        <dbReference type="PROSITE" id="PS51471"/>
    </source>
</evidence>
<name>A0ABR2Q5E8_9ROSI</name>
<evidence type="ECO:0000256" key="3">
    <source>
        <dbReference type="RuleBase" id="RU003682"/>
    </source>
</evidence>
<dbReference type="SUPFAM" id="SSF51197">
    <property type="entry name" value="Clavaminate synthase-like"/>
    <property type="match status" value="1"/>
</dbReference>
<dbReference type="Pfam" id="PF03171">
    <property type="entry name" value="2OG-FeII_Oxy"/>
    <property type="match status" value="1"/>
</dbReference>
<protein>
    <recommendedName>
        <fullName evidence="4">Fe2OG dioxygenase domain-containing protein</fullName>
    </recommendedName>
</protein>
<reference evidence="5 6" key="1">
    <citation type="journal article" date="2024" name="G3 (Bethesda)">
        <title>Genome assembly of Hibiscus sabdariffa L. provides insights into metabolisms of medicinal natural products.</title>
        <authorList>
            <person name="Kim T."/>
        </authorList>
    </citation>
    <scope>NUCLEOTIDE SEQUENCE [LARGE SCALE GENOMIC DNA]</scope>
    <source>
        <strain evidence="5">TK-2024</strain>
        <tissue evidence="5">Old leaves</tissue>
    </source>
</reference>
<keyword evidence="3" id="KW-0560">Oxidoreductase</keyword>